<protein>
    <submittedName>
        <fullName evidence="1">MotA/TolQ/ExbB proton channel</fullName>
    </submittedName>
</protein>
<gene>
    <name evidence="1" type="ORF">PSYJA_33160</name>
</gene>
<dbReference type="AlphaFoldDB" id="F3FTG8"/>
<reference evidence="1 2" key="1">
    <citation type="journal article" date="2011" name="PLoS Pathog.">
        <title>Dynamic evolution of pathogenicity revealed by sequencing and comparative genomics of 19 Pseudomonas syringae isolates.</title>
        <authorList>
            <person name="Baltrus D.A."/>
            <person name="Nishimura M.T."/>
            <person name="Romanchuk A."/>
            <person name="Chang J.H."/>
            <person name="Mukhtar M.S."/>
            <person name="Cherkis K."/>
            <person name="Roach J."/>
            <person name="Grant S.R."/>
            <person name="Jones C.D."/>
            <person name="Dangl J.L."/>
        </authorList>
    </citation>
    <scope>NUCLEOTIDE SEQUENCE [LARGE SCALE GENOMIC DNA]</scope>
    <source>
        <strain evidence="2">M301072PT</strain>
    </source>
</reference>
<evidence type="ECO:0000313" key="1">
    <source>
        <dbReference type="EMBL" id="EGH33510.1"/>
    </source>
</evidence>
<proteinExistence type="predicted"/>
<dbReference type="Proteomes" id="UP000004471">
    <property type="component" value="Unassembled WGS sequence"/>
</dbReference>
<sequence>MDTGTLGLNVLWQQADVVTRGVALTLLVMSI</sequence>
<dbReference type="HOGENOM" id="CLU_3400785_0_0_6"/>
<feature type="non-terminal residue" evidence="1">
    <location>
        <position position="31"/>
    </location>
</feature>
<name>F3FTG8_PSESX</name>
<comment type="caution">
    <text evidence="1">The sequence shown here is derived from an EMBL/GenBank/DDBJ whole genome shotgun (WGS) entry which is preliminary data.</text>
</comment>
<evidence type="ECO:0000313" key="2">
    <source>
        <dbReference type="Proteomes" id="UP000004471"/>
    </source>
</evidence>
<organism evidence="1 2">
    <name type="scientific">Pseudomonas syringae pv. japonica str. M301072</name>
    <dbReference type="NCBI Taxonomy" id="629262"/>
    <lineage>
        <taxon>Bacteria</taxon>
        <taxon>Pseudomonadati</taxon>
        <taxon>Pseudomonadota</taxon>
        <taxon>Gammaproteobacteria</taxon>
        <taxon>Pseudomonadales</taxon>
        <taxon>Pseudomonadaceae</taxon>
        <taxon>Pseudomonas</taxon>
        <taxon>Pseudomonas syringae</taxon>
    </lineage>
</organism>
<accession>F3FTG8</accession>
<dbReference type="EMBL" id="AEAH01001713">
    <property type="protein sequence ID" value="EGH33510.1"/>
    <property type="molecule type" value="Genomic_DNA"/>
</dbReference>